<keyword evidence="1" id="KW-0489">Methyltransferase</keyword>
<dbReference type="Gene3D" id="1.10.287.1350">
    <property type="match status" value="1"/>
</dbReference>
<keyword evidence="3" id="KW-0949">S-adenosyl-L-methionine</keyword>
<evidence type="ECO:0000256" key="2">
    <source>
        <dbReference type="ARBA" id="ARBA00022679"/>
    </source>
</evidence>
<dbReference type="PIRSF" id="PIRSF005739">
    <property type="entry name" value="O-mtase"/>
    <property type="match status" value="1"/>
</dbReference>
<accession>A0A229T3T4</accession>
<dbReference type="PANTHER" id="PTHR43712">
    <property type="entry name" value="PUTATIVE (AFU_ORTHOLOGUE AFUA_4G14580)-RELATED"/>
    <property type="match status" value="1"/>
</dbReference>
<evidence type="ECO:0000256" key="4">
    <source>
        <dbReference type="PIRSR" id="PIRSR005739-1"/>
    </source>
</evidence>
<dbReference type="AlphaFoldDB" id="A0A229T3T4"/>
<dbReference type="PANTHER" id="PTHR43712:SF2">
    <property type="entry name" value="O-METHYLTRANSFERASE CICE"/>
    <property type="match status" value="1"/>
</dbReference>
<dbReference type="Gene3D" id="1.10.10.10">
    <property type="entry name" value="Winged helix-like DNA-binding domain superfamily/Winged helix DNA-binding domain"/>
    <property type="match status" value="1"/>
</dbReference>
<dbReference type="GO" id="GO:0032259">
    <property type="term" value="P:methylation"/>
    <property type="evidence" value="ECO:0007669"/>
    <property type="project" value="UniProtKB-KW"/>
</dbReference>
<dbReference type="Proteomes" id="UP000215199">
    <property type="component" value="Unassembled WGS sequence"/>
</dbReference>
<feature type="domain" description="O-methyltransferase C-terminal" evidence="5">
    <location>
        <begin position="126"/>
        <end position="328"/>
    </location>
</feature>
<feature type="domain" description="O-methyltransferase dimerisation" evidence="6">
    <location>
        <begin position="23"/>
        <end position="99"/>
    </location>
</feature>
<dbReference type="Pfam" id="PF00891">
    <property type="entry name" value="Methyltransf_2"/>
    <property type="match status" value="1"/>
</dbReference>
<dbReference type="InterPro" id="IPR029063">
    <property type="entry name" value="SAM-dependent_MTases_sf"/>
</dbReference>
<proteinExistence type="predicted"/>
<dbReference type="InterPro" id="IPR012967">
    <property type="entry name" value="COMT_dimerisation"/>
</dbReference>
<evidence type="ECO:0000259" key="6">
    <source>
        <dbReference type="Pfam" id="PF08100"/>
    </source>
</evidence>
<evidence type="ECO:0000313" key="8">
    <source>
        <dbReference type="Proteomes" id="UP000215199"/>
    </source>
</evidence>
<dbReference type="InterPro" id="IPR001077">
    <property type="entry name" value="COMT_C"/>
</dbReference>
<organism evidence="7 8">
    <name type="scientific">Amycolatopsis vastitatis</name>
    <dbReference type="NCBI Taxonomy" id="1905142"/>
    <lineage>
        <taxon>Bacteria</taxon>
        <taxon>Bacillati</taxon>
        <taxon>Actinomycetota</taxon>
        <taxon>Actinomycetes</taxon>
        <taxon>Pseudonocardiales</taxon>
        <taxon>Pseudonocardiaceae</taxon>
        <taxon>Amycolatopsis</taxon>
    </lineage>
</organism>
<protein>
    <submittedName>
        <fullName evidence="7">Uncharacterized protein</fullName>
    </submittedName>
</protein>
<dbReference type="EMBL" id="NMUL01000021">
    <property type="protein sequence ID" value="OXM65916.1"/>
    <property type="molecule type" value="Genomic_DNA"/>
</dbReference>
<dbReference type="CDD" id="cd02440">
    <property type="entry name" value="AdoMet_MTases"/>
    <property type="match status" value="1"/>
</dbReference>
<dbReference type="GO" id="GO:0046983">
    <property type="term" value="F:protein dimerization activity"/>
    <property type="evidence" value="ECO:0007669"/>
    <property type="project" value="InterPro"/>
</dbReference>
<evidence type="ECO:0000313" key="7">
    <source>
        <dbReference type="EMBL" id="OXM65916.1"/>
    </source>
</evidence>
<reference evidence="8" key="1">
    <citation type="submission" date="2017-07" db="EMBL/GenBank/DDBJ databases">
        <title>Comparative genome mining reveals phylogenetic distribution patterns of secondary metabolites in Amycolatopsis.</title>
        <authorList>
            <person name="Adamek M."/>
            <person name="Alanjary M."/>
            <person name="Sales-Ortells H."/>
            <person name="Goodfellow M."/>
            <person name="Bull A.T."/>
            <person name="Kalinowski J."/>
            <person name="Ziemert N."/>
        </authorList>
    </citation>
    <scope>NUCLEOTIDE SEQUENCE [LARGE SCALE GENOMIC DNA]</scope>
    <source>
        <strain evidence="8">H5</strain>
    </source>
</reference>
<gene>
    <name evidence="7" type="ORF">CF165_21285</name>
</gene>
<dbReference type="SUPFAM" id="SSF53335">
    <property type="entry name" value="S-adenosyl-L-methionine-dependent methyltransferases"/>
    <property type="match status" value="1"/>
</dbReference>
<keyword evidence="8" id="KW-1185">Reference proteome</keyword>
<sequence>MPDTPDIQRESAFVRMVELTDTVAPWAIRTAATLGLADLVAPGGTSLEGLLKGLGEAGEQVDSDALRRLMHYLVTIGIFTIDAGPGTFRRTPLAELMVSDNPVGMREWWLMNNAMAKLDQATVLMIDAVRTGEPAYEKLFGRDVWTDLAQDPNLSASFEKAMAHKTRISLASIVEAFPWPSARNLVDVGGGHGLLLEAVLREAPEAVGTVFDTAAGIATARAHLAKSDVADRARFAEGTFFGRWPEGADTYVVMNVLHNWPDDDVVRILGRGSEVLGPDSRILVVETVVGGDGDQASLARLDLMMLIFSGGKERSFAEYSELAGRAGLTIVDTHPTSFGLALLELRRKEVR</sequence>
<dbReference type="OrthoDB" id="3804952at2"/>
<dbReference type="RefSeq" id="WP_093949278.1">
    <property type="nucleotide sequence ID" value="NZ_NMUL01000021.1"/>
</dbReference>
<dbReference type="InterPro" id="IPR036388">
    <property type="entry name" value="WH-like_DNA-bd_sf"/>
</dbReference>
<evidence type="ECO:0000256" key="3">
    <source>
        <dbReference type="ARBA" id="ARBA00022691"/>
    </source>
</evidence>
<dbReference type="PROSITE" id="PS51683">
    <property type="entry name" value="SAM_OMT_II"/>
    <property type="match status" value="1"/>
</dbReference>
<evidence type="ECO:0000259" key="5">
    <source>
        <dbReference type="Pfam" id="PF00891"/>
    </source>
</evidence>
<comment type="caution">
    <text evidence="7">The sequence shown here is derived from an EMBL/GenBank/DDBJ whole genome shotgun (WGS) entry which is preliminary data.</text>
</comment>
<dbReference type="InterPro" id="IPR016461">
    <property type="entry name" value="COMT-like"/>
</dbReference>
<keyword evidence="2" id="KW-0808">Transferase</keyword>
<dbReference type="Gene3D" id="3.40.50.150">
    <property type="entry name" value="Vaccinia Virus protein VP39"/>
    <property type="match status" value="1"/>
</dbReference>
<dbReference type="Pfam" id="PF08100">
    <property type="entry name" value="Dimerisation"/>
    <property type="match status" value="1"/>
</dbReference>
<dbReference type="GO" id="GO:0008171">
    <property type="term" value="F:O-methyltransferase activity"/>
    <property type="evidence" value="ECO:0007669"/>
    <property type="project" value="InterPro"/>
</dbReference>
<evidence type="ECO:0000256" key="1">
    <source>
        <dbReference type="ARBA" id="ARBA00022603"/>
    </source>
</evidence>
<dbReference type="SUPFAM" id="SSF46785">
    <property type="entry name" value="Winged helix' DNA-binding domain"/>
    <property type="match status" value="1"/>
</dbReference>
<dbReference type="InterPro" id="IPR036390">
    <property type="entry name" value="WH_DNA-bd_sf"/>
</dbReference>
<name>A0A229T3T4_9PSEU</name>
<feature type="active site" description="Proton acceptor" evidence="4">
    <location>
        <position position="258"/>
    </location>
</feature>